<sequence length="52" mass="6031">MDAFSFLFLLQQNSILVLERQSPLVFVSSLRLVTDSNQKTRLPKLIVISYFN</sequence>
<accession>A0A0E9RJQ7</accession>
<reference evidence="1" key="1">
    <citation type="submission" date="2014-11" db="EMBL/GenBank/DDBJ databases">
        <authorList>
            <person name="Amaro Gonzalez C."/>
        </authorList>
    </citation>
    <scope>NUCLEOTIDE SEQUENCE</scope>
</reference>
<proteinExistence type="predicted"/>
<reference evidence="1" key="2">
    <citation type="journal article" date="2015" name="Fish Shellfish Immunol.">
        <title>Early steps in the European eel (Anguilla anguilla)-Vibrio vulnificus interaction in the gills: Role of the RtxA13 toxin.</title>
        <authorList>
            <person name="Callol A."/>
            <person name="Pajuelo D."/>
            <person name="Ebbesson L."/>
            <person name="Teles M."/>
            <person name="MacKenzie S."/>
            <person name="Amaro C."/>
        </authorList>
    </citation>
    <scope>NUCLEOTIDE SEQUENCE</scope>
</reference>
<organism evidence="1">
    <name type="scientific">Anguilla anguilla</name>
    <name type="common">European freshwater eel</name>
    <name type="synonym">Muraena anguilla</name>
    <dbReference type="NCBI Taxonomy" id="7936"/>
    <lineage>
        <taxon>Eukaryota</taxon>
        <taxon>Metazoa</taxon>
        <taxon>Chordata</taxon>
        <taxon>Craniata</taxon>
        <taxon>Vertebrata</taxon>
        <taxon>Euteleostomi</taxon>
        <taxon>Actinopterygii</taxon>
        <taxon>Neopterygii</taxon>
        <taxon>Teleostei</taxon>
        <taxon>Anguilliformes</taxon>
        <taxon>Anguillidae</taxon>
        <taxon>Anguilla</taxon>
    </lineage>
</organism>
<dbReference type="AlphaFoldDB" id="A0A0E9RJQ7"/>
<dbReference type="EMBL" id="GBXM01079201">
    <property type="protein sequence ID" value="JAH29376.1"/>
    <property type="molecule type" value="Transcribed_RNA"/>
</dbReference>
<protein>
    <submittedName>
        <fullName evidence="1">Uncharacterized protein</fullName>
    </submittedName>
</protein>
<name>A0A0E9RJQ7_ANGAN</name>
<evidence type="ECO:0000313" key="1">
    <source>
        <dbReference type="EMBL" id="JAH29376.1"/>
    </source>
</evidence>